<comment type="caution">
    <text evidence="4">The sequence shown here is derived from an EMBL/GenBank/DDBJ whole genome shotgun (WGS) entry which is preliminary data.</text>
</comment>
<dbReference type="Pfam" id="PF00400">
    <property type="entry name" value="WD40"/>
    <property type="match status" value="2"/>
</dbReference>
<evidence type="ECO:0000256" key="3">
    <source>
        <dbReference type="PROSITE-ProRule" id="PRU00221"/>
    </source>
</evidence>
<evidence type="ECO:0000256" key="2">
    <source>
        <dbReference type="ARBA" id="ARBA00022737"/>
    </source>
</evidence>
<dbReference type="PANTHER" id="PTHR44090">
    <property type="entry name" value="WD REPEAT-CONTAINING PROTEIN 61"/>
    <property type="match status" value="1"/>
</dbReference>
<feature type="repeat" description="WD" evidence="3">
    <location>
        <begin position="245"/>
        <end position="279"/>
    </location>
</feature>
<proteinExistence type="predicted"/>
<reference evidence="4" key="1">
    <citation type="submission" date="2023-06" db="EMBL/GenBank/DDBJ databases">
        <title>Genome-scale phylogeny and comparative genomics of the fungal order Sordariales.</title>
        <authorList>
            <consortium name="Lawrence Berkeley National Laboratory"/>
            <person name="Hensen N."/>
            <person name="Bonometti L."/>
            <person name="Westerberg I."/>
            <person name="Brannstrom I.O."/>
            <person name="Guillou S."/>
            <person name="Cros-Aarteil S."/>
            <person name="Calhoun S."/>
            <person name="Haridas S."/>
            <person name="Kuo A."/>
            <person name="Mondo S."/>
            <person name="Pangilinan J."/>
            <person name="Riley R."/>
            <person name="Labutti K."/>
            <person name="Andreopoulos B."/>
            <person name="Lipzen A."/>
            <person name="Chen C."/>
            <person name="Yanf M."/>
            <person name="Daum C."/>
            <person name="Ng V."/>
            <person name="Clum A."/>
            <person name="Steindorff A."/>
            <person name="Ohm R."/>
            <person name="Martin F."/>
            <person name="Silar P."/>
            <person name="Natvig D."/>
            <person name="Lalanne C."/>
            <person name="Gautier V."/>
            <person name="Ament-Velasquez S.L."/>
            <person name="Kruys A."/>
            <person name="Hutchinson M.I."/>
            <person name="Powell A.J."/>
            <person name="Barry K."/>
            <person name="Miller A.N."/>
            <person name="Grigoriev I.V."/>
            <person name="Debuchy R."/>
            <person name="Gladieux P."/>
            <person name="Thoren M.H."/>
            <person name="Johannesson H."/>
        </authorList>
    </citation>
    <scope>NUCLEOTIDE SEQUENCE</scope>
    <source>
        <strain evidence="4">PSN4</strain>
    </source>
</reference>
<accession>A0AAJ0BAK6</accession>
<name>A0AAJ0BAK6_9PEZI</name>
<dbReference type="GO" id="GO:0032991">
    <property type="term" value="C:protein-containing complex"/>
    <property type="evidence" value="ECO:0007669"/>
    <property type="project" value="UniProtKB-ARBA"/>
</dbReference>
<dbReference type="Proteomes" id="UP001239445">
    <property type="component" value="Unassembled WGS sequence"/>
</dbReference>
<evidence type="ECO:0000313" key="5">
    <source>
        <dbReference type="Proteomes" id="UP001239445"/>
    </source>
</evidence>
<dbReference type="PROSITE" id="PS50294">
    <property type="entry name" value="WD_REPEATS_REGION"/>
    <property type="match status" value="1"/>
</dbReference>
<dbReference type="EMBL" id="MU839835">
    <property type="protein sequence ID" value="KAK1754745.1"/>
    <property type="molecule type" value="Genomic_DNA"/>
</dbReference>
<protein>
    <submittedName>
        <fullName evidence="4">WD40-repeat-containing domain protein</fullName>
    </submittedName>
</protein>
<dbReference type="AlphaFoldDB" id="A0AAJ0BAK6"/>
<dbReference type="SMART" id="SM00320">
    <property type="entry name" value="WD40"/>
    <property type="match status" value="6"/>
</dbReference>
<keyword evidence="2" id="KW-0677">Repeat</keyword>
<keyword evidence="5" id="KW-1185">Reference proteome</keyword>
<dbReference type="InterPro" id="IPR015943">
    <property type="entry name" value="WD40/YVTN_repeat-like_dom_sf"/>
</dbReference>
<dbReference type="InterPro" id="IPR001680">
    <property type="entry name" value="WD40_rpt"/>
</dbReference>
<evidence type="ECO:0000313" key="4">
    <source>
        <dbReference type="EMBL" id="KAK1754745.1"/>
    </source>
</evidence>
<dbReference type="PANTHER" id="PTHR44090:SF1">
    <property type="entry name" value="SUPERKILLER COMPLEX PROTEIN 8"/>
    <property type="match status" value="1"/>
</dbReference>
<dbReference type="InterPro" id="IPR051510">
    <property type="entry name" value="SKI8"/>
</dbReference>
<dbReference type="InterPro" id="IPR036322">
    <property type="entry name" value="WD40_repeat_dom_sf"/>
</dbReference>
<dbReference type="GO" id="GO:0005634">
    <property type="term" value="C:nucleus"/>
    <property type="evidence" value="ECO:0007669"/>
    <property type="project" value="TreeGrafter"/>
</dbReference>
<dbReference type="Gene3D" id="2.130.10.10">
    <property type="entry name" value="YVTN repeat-like/Quinoprotein amine dehydrogenase"/>
    <property type="match status" value="1"/>
</dbReference>
<gene>
    <name evidence="4" type="ORF">QBC47DRAFT_384834</name>
</gene>
<feature type="repeat" description="WD" evidence="3">
    <location>
        <begin position="111"/>
        <end position="145"/>
    </location>
</feature>
<keyword evidence="1 3" id="KW-0853">WD repeat</keyword>
<sequence length="322" mass="34987">MSKQYLAGHRLDQAHPTNIFCLAPTPTALISASGASSLLIHKTTEPTFPLQQRIPNAHPLGCHHVCTARGGPGKVAASVGFGCEVKVWRCKDDGEWELWWQLPEDKTARDVWAVALSADEAYLACSMSTGQVQVWDLTTRERVQTYETGNNINQQSFGMAVDLSRDGKLTASGHQNGSVYVFNNHSGRRAYSLSGLIQPIRAVAFSPGCKLLAAAGTAGIIAIYDMEHGEQVANLAAPGTNAAWITSLDWNETGEFLLCGSIDGKIRVWDVTRSVCVATHSETEDTLWSVRWLPKTPGMKGEWFCAAGVSKTITFYREATGT</sequence>
<evidence type="ECO:0000256" key="1">
    <source>
        <dbReference type="ARBA" id="ARBA00022574"/>
    </source>
</evidence>
<dbReference type="PROSITE" id="PS50082">
    <property type="entry name" value="WD_REPEATS_2"/>
    <property type="match status" value="2"/>
</dbReference>
<dbReference type="SUPFAM" id="SSF50978">
    <property type="entry name" value="WD40 repeat-like"/>
    <property type="match status" value="1"/>
</dbReference>
<organism evidence="4 5">
    <name type="scientific">Echria macrotheca</name>
    <dbReference type="NCBI Taxonomy" id="438768"/>
    <lineage>
        <taxon>Eukaryota</taxon>
        <taxon>Fungi</taxon>
        <taxon>Dikarya</taxon>
        <taxon>Ascomycota</taxon>
        <taxon>Pezizomycotina</taxon>
        <taxon>Sordariomycetes</taxon>
        <taxon>Sordariomycetidae</taxon>
        <taxon>Sordariales</taxon>
        <taxon>Schizotheciaceae</taxon>
        <taxon>Echria</taxon>
    </lineage>
</organism>